<feature type="domain" description="TsaA-like" evidence="3">
    <location>
        <begin position="7"/>
        <end position="139"/>
    </location>
</feature>
<dbReference type="KEGG" id="mla:Mlab_1087"/>
<dbReference type="HOGENOM" id="CLU_013458_2_0_2"/>
<protein>
    <recommendedName>
        <fullName evidence="3">TsaA-like domain-containing protein</fullName>
    </recommendedName>
</protein>
<evidence type="ECO:0000313" key="4">
    <source>
        <dbReference type="EMBL" id="ABN07256.1"/>
    </source>
</evidence>
<dbReference type="SUPFAM" id="SSF118196">
    <property type="entry name" value="YaeB-like"/>
    <property type="match status" value="1"/>
</dbReference>
<organism evidence="4 5">
    <name type="scientific">Methanocorpusculum labreanum (strain ATCC 43576 / DSM 4855 / Z)</name>
    <dbReference type="NCBI Taxonomy" id="410358"/>
    <lineage>
        <taxon>Archaea</taxon>
        <taxon>Methanobacteriati</taxon>
        <taxon>Methanobacteriota</taxon>
        <taxon>Stenosarchaea group</taxon>
        <taxon>Methanomicrobia</taxon>
        <taxon>Methanomicrobiales</taxon>
        <taxon>Methanocorpusculaceae</taxon>
        <taxon>Methanocorpusculum</taxon>
    </lineage>
</organism>
<dbReference type="AlphaFoldDB" id="A2SSF0"/>
<dbReference type="EMBL" id="CP000559">
    <property type="protein sequence ID" value="ABN07256.1"/>
    <property type="molecule type" value="Genomic_DNA"/>
</dbReference>
<comment type="similarity">
    <text evidence="2">Belongs to the tRNA methyltransferase O family.</text>
</comment>
<dbReference type="InterPro" id="IPR036414">
    <property type="entry name" value="YaeB_N_sf"/>
</dbReference>
<proteinExistence type="inferred from homology"/>
<dbReference type="OrthoDB" id="40408at2157"/>
<accession>A2SSF0</accession>
<name>A2SSF0_METLZ</name>
<dbReference type="Pfam" id="PF01980">
    <property type="entry name" value="TrmO_N"/>
    <property type="match status" value="1"/>
</dbReference>
<keyword evidence="1" id="KW-0949">S-adenosyl-L-methionine</keyword>
<dbReference type="Proteomes" id="UP000000365">
    <property type="component" value="Chromosome"/>
</dbReference>
<dbReference type="InterPro" id="IPR040372">
    <property type="entry name" value="YaeB-like"/>
</dbReference>
<dbReference type="InterPro" id="IPR023370">
    <property type="entry name" value="TrmO-like_N"/>
</dbReference>
<sequence length="144" mass="15872">MAGQFECKPIGFVLSPFKEKGDAPSQGRENEQSSQIVIFPEYAKGLDGLSPGRQIFVICWFDRSDRNVIEVHPRGNPAAPLTGVFNTRSPARPNPVSLTLVIIESIKDNVITVCGLDALNETPVIDIKPYSRGIDESKQFLKTE</sequence>
<dbReference type="PANTHER" id="PTHR12818">
    <property type="entry name" value="TRNA (ADENINE(37)-N6)-METHYLTRANSFERASE"/>
    <property type="match status" value="1"/>
</dbReference>
<keyword evidence="5" id="KW-1185">Reference proteome</keyword>
<dbReference type="Gene3D" id="2.40.30.70">
    <property type="entry name" value="YaeB-like"/>
    <property type="match status" value="1"/>
</dbReference>
<evidence type="ECO:0000256" key="2">
    <source>
        <dbReference type="ARBA" id="ARBA00033753"/>
    </source>
</evidence>
<dbReference type="InterPro" id="IPR036413">
    <property type="entry name" value="YaeB-like_sf"/>
</dbReference>
<dbReference type="eggNOG" id="arCOG00761">
    <property type="taxonomic scope" value="Archaea"/>
</dbReference>
<dbReference type="RefSeq" id="WP_011833459.1">
    <property type="nucleotide sequence ID" value="NC_008942.1"/>
</dbReference>
<dbReference type="CDD" id="cd09281">
    <property type="entry name" value="UPF0066"/>
    <property type="match status" value="1"/>
</dbReference>
<evidence type="ECO:0000313" key="5">
    <source>
        <dbReference type="Proteomes" id="UP000000365"/>
    </source>
</evidence>
<gene>
    <name evidence="4" type="ordered locus">Mlab_1087</name>
</gene>
<dbReference type="PANTHER" id="PTHR12818:SF0">
    <property type="entry name" value="TRNA (ADENINE(37)-N6)-METHYLTRANSFERASE"/>
    <property type="match status" value="1"/>
</dbReference>
<dbReference type="STRING" id="410358.Mlab_1087"/>
<dbReference type="GeneID" id="4796144"/>
<evidence type="ECO:0000259" key="3">
    <source>
        <dbReference type="PROSITE" id="PS51668"/>
    </source>
</evidence>
<dbReference type="NCBIfam" id="TIGR00104">
    <property type="entry name" value="tRNA_TsaA"/>
    <property type="match status" value="1"/>
</dbReference>
<dbReference type="PROSITE" id="PS51668">
    <property type="entry name" value="TSAA_2"/>
    <property type="match status" value="1"/>
</dbReference>
<reference evidence="4 5" key="1">
    <citation type="journal article" date="2009" name="Stand. Genomic Sci.">
        <title>Complete genome sequence of Methanocorpusculum labreanum type strain Z.</title>
        <authorList>
            <person name="Anderson I.J."/>
            <person name="Sieprawska-Lupa M."/>
            <person name="Goltsman E."/>
            <person name="Lapidus A."/>
            <person name="Copeland A."/>
            <person name="Glavina Del Rio T."/>
            <person name="Tice H."/>
            <person name="Dalin E."/>
            <person name="Barry K."/>
            <person name="Pitluck S."/>
            <person name="Hauser L."/>
            <person name="Land M."/>
            <person name="Lucas S."/>
            <person name="Richardson P."/>
            <person name="Whitman W.B."/>
            <person name="Kyrpides N.C."/>
        </authorList>
    </citation>
    <scope>NUCLEOTIDE SEQUENCE [LARGE SCALE GENOMIC DNA]</scope>
    <source>
        <strain evidence="5">ATCC 43576 / DSM 4855 / Z</strain>
    </source>
</reference>
<evidence type="ECO:0000256" key="1">
    <source>
        <dbReference type="ARBA" id="ARBA00022691"/>
    </source>
</evidence>